<evidence type="ECO:0000313" key="1">
    <source>
        <dbReference type="EMBL" id="KAK3721229.1"/>
    </source>
</evidence>
<sequence length="92" mass="10440">MSYISDPESCHHIKFLTSIYHLAAKSVLRPLYQPIRRIYGRNQAGNTSRVITVCDILWSGRLDDFRGKGRITDSGHWSVQGFKVNTALMSSL</sequence>
<dbReference type="Proteomes" id="UP001283361">
    <property type="component" value="Unassembled WGS sequence"/>
</dbReference>
<reference evidence="1" key="1">
    <citation type="journal article" date="2023" name="G3 (Bethesda)">
        <title>A reference genome for the long-term kleptoplast-retaining sea slug Elysia crispata morphotype clarki.</title>
        <authorList>
            <person name="Eastman K.E."/>
            <person name="Pendleton A.L."/>
            <person name="Shaikh M.A."/>
            <person name="Suttiyut T."/>
            <person name="Ogas R."/>
            <person name="Tomko P."/>
            <person name="Gavelis G."/>
            <person name="Widhalm J.R."/>
            <person name="Wisecaver J.H."/>
        </authorList>
    </citation>
    <scope>NUCLEOTIDE SEQUENCE</scope>
    <source>
        <strain evidence="1">ECLA1</strain>
    </source>
</reference>
<comment type="caution">
    <text evidence="1">The sequence shown here is derived from an EMBL/GenBank/DDBJ whole genome shotgun (WGS) entry which is preliminary data.</text>
</comment>
<dbReference type="EMBL" id="JAWDGP010007400">
    <property type="protein sequence ID" value="KAK3721229.1"/>
    <property type="molecule type" value="Genomic_DNA"/>
</dbReference>
<accession>A0AAE1CNT4</accession>
<protein>
    <submittedName>
        <fullName evidence="1">Uncharacterized protein</fullName>
    </submittedName>
</protein>
<proteinExistence type="predicted"/>
<organism evidence="1 2">
    <name type="scientific">Elysia crispata</name>
    <name type="common">lettuce slug</name>
    <dbReference type="NCBI Taxonomy" id="231223"/>
    <lineage>
        <taxon>Eukaryota</taxon>
        <taxon>Metazoa</taxon>
        <taxon>Spiralia</taxon>
        <taxon>Lophotrochozoa</taxon>
        <taxon>Mollusca</taxon>
        <taxon>Gastropoda</taxon>
        <taxon>Heterobranchia</taxon>
        <taxon>Euthyneura</taxon>
        <taxon>Panpulmonata</taxon>
        <taxon>Sacoglossa</taxon>
        <taxon>Placobranchoidea</taxon>
        <taxon>Plakobranchidae</taxon>
        <taxon>Elysia</taxon>
    </lineage>
</organism>
<keyword evidence="2" id="KW-1185">Reference proteome</keyword>
<gene>
    <name evidence="1" type="ORF">RRG08_044237</name>
</gene>
<evidence type="ECO:0000313" key="2">
    <source>
        <dbReference type="Proteomes" id="UP001283361"/>
    </source>
</evidence>
<name>A0AAE1CNT4_9GAST</name>
<dbReference type="AlphaFoldDB" id="A0AAE1CNT4"/>